<gene>
    <name evidence="1" type="ORF">Tci_041585</name>
</gene>
<sequence length="239" mass="27640">MTYGAVPDALDEYLQMGATSLAFNAQISRGDHGPDPFILLEPIAFNDLWIWHAFFGVSGMNNEVNVLRQSPLFNDLKSGKAADVSFVANNVPYKRGYYLTGEIYPQWSVLIKSIKNLGTNDHKRILYKTKHEAARKCVERAFGVLKKKWKLIKHPTREMSQRRLLNVMYACIILHNMMIQENEIAICSTFFREEHPLDDDSVRTHQESIQVTQEIINRTTHLSLKSELVEHIWNHENQQ</sequence>
<dbReference type="AlphaFoldDB" id="A0A6L2M8Q1"/>
<reference evidence="1" key="1">
    <citation type="journal article" date="2019" name="Sci. Rep.">
        <title>Draft genome of Tanacetum cinerariifolium, the natural source of mosquito coil.</title>
        <authorList>
            <person name="Yamashiro T."/>
            <person name="Shiraishi A."/>
            <person name="Satake H."/>
            <person name="Nakayama K."/>
        </authorList>
    </citation>
    <scope>NUCLEOTIDE SEQUENCE</scope>
</reference>
<accession>A0A6L2M8Q1</accession>
<comment type="caution">
    <text evidence="1">The sequence shown here is derived from an EMBL/GenBank/DDBJ whole genome shotgun (WGS) entry which is preliminary data.</text>
</comment>
<evidence type="ECO:0000313" key="1">
    <source>
        <dbReference type="EMBL" id="GEU69607.1"/>
    </source>
</evidence>
<dbReference type="PANTHER" id="PTHR47150:SF4">
    <property type="entry name" value="HARBINGER TRANSPOSASE-DERIVED PROTEIN-RELATED"/>
    <property type="match status" value="1"/>
</dbReference>
<organism evidence="1">
    <name type="scientific">Tanacetum cinerariifolium</name>
    <name type="common">Dalmatian daisy</name>
    <name type="synonym">Chrysanthemum cinerariifolium</name>
    <dbReference type="NCBI Taxonomy" id="118510"/>
    <lineage>
        <taxon>Eukaryota</taxon>
        <taxon>Viridiplantae</taxon>
        <taxon>Streptophyta</taxon>
        <taxon>Embryophyta</taxon>
        <taxon>Tracheophyta</taxon>
        <taxon>Spermatophyta</taxon>
        <taxon>Magnoliopsida</taxon>
        <taxon>eudicotyledons</taxon>
        <taxon>Gunneridae</taxon>
        <taxon>Pentapetalae</taxon>
        <taxon>asterids</taxon>
        <taxon>campanulids</taxon>
        <taxon>Asterales</taxon>
        <taxon>Asteraceae</taxon>
        <taxon>Asteroideae</taxon>
        <taxon>Anthemideae</taxon>
        <taxon>Anthemidinae</taxon>
        <taxon>Tanacetum</taxon>
    </lineage>
</organism>
<dbReference type="InterPro" id="IPR006912">
    <property type="entry name" value="Harbinger_derived_prot"/>
</dbReference>
<dbReference type="EMBL" id="BKCJ010005966">
    <property type="protein sequence ID" value="GEU69607.1"/>
    <property type="molecule type" value="Genomic_DNA"/>
</dbReference>
<name>A0A6L2M8Q1_TANCI</name>
<proteinExistence type="predicted"/>
<dbReference type="Pfam" id="PF04827">
    <property type="entry name" value="Plant_tran"/>
    <property type="match status" value="1"/>
</dbReference>
<protein>
    <submittedName>
        <fullName evidence="1">Protein ALP1-like</fullName>
    </submittedName>
</protein>
<dbReference type="PANTHER" id="PTHR47150">
    <property type="entry name" value="OS12G0169200 PROTEIN"/>
    <property type="match status" value="1"/>
</dbReference>